<dbReference type="Proteomes" id="UP000236311">
    <property type="component" value="Unassembled WGS sequence"/>
</dbReference>
<keyword evidence="3" id="KW-1185">Reference proteome</keyword>
<dbReference type="OrthoDB" id="2054478at2"/>
<keyword evidence="1" id="KW-1133">Transmembrane helix</keyword>
<reference evidence="2 3" key="1">
    <citation type="submission" date="2018-01" db="EMBL/GenBank/DDBJ databases">
        <authorList>
            <person name="Gaut B.S."/>
            <person name="Morton B.R."/>
            <person name="Clegg M.T."/>
            <person name="Duvall M.R."/>
        </authorList>
    </citation>
    <scope>NUCLEOTIDE SEQUENCE [LARGE SCALE GENOMIC DNA]</scope>
    <source>
        <strain evidence="2">GP69</strain>
    </source>
</reference>
<organism evidence="2 3">
    <name type="scientific">Acetatifactor muris</name>
    <dbReference type="NCBI Taxonomy" id="879566"/>
    <lineage>
        <taxon>Bacteria</taxon>
        <taxon>Bacillati</taxon>
        <taxon>Bacillota</taxon>
        <taxon>Clostridia</taxon>
        <taxon>Lachnospirales</taxon>
        <taxon>Lachnospiraceae</taxon>
        <taxon>Acetatifactor</taxon>
    </lineage>
</organism>
<feature type="transmembrane region" description="Helical" evidence="1">
    <location>
        <begin position="68"/>
        <end position="84"/>
    </location>
</feature>
<name>A0A2K4ZPT5_9FIRM</name>
<evidence type="ECO:0000313" key="3">
    <source>
        <dbReference type="Proteomes" id="UP000236311"/>
    </source>
</evidence>
<dbReference type="AlphaFoldDB" id="A0A2K4ZPT5"/>
<keyword evidence="1" id="KW-0472">Membrane</keyword>
<keyword evidence="1" id="KW-0812">Transmembrane</keyword>
<accession>A0A2K4ZPT5</accession>
<evidence type="ECO:0000256" key="1">
    <source>
        <dbReference type="SAM" id="Phobius"/>
    </source>
</evidence>
<proteinExistence type="predicted"/>
<feature type="transmembrane region" description="Helical" evidence="1">
    <location>
        <begin position="41"/>
        <end position="62"/>
    </location>
</feature>
<gene>
    <name evidence="2" type="ORF">AMURIS_05269</name>
</gene>
<dbReference type="RefSeq" id="WP_103242443.1">
    <property type="nucleotide sequence ID" value="NZ_JANJZD010000057.1"/>
</dbReference>
<sequence length="91" mass="10775">MMIIYSSGSEAIEAVYTYGEWFKEYNRRETRRRIRQRTEHLYYMKQRLSGAIMIAIGITTPFLFEKDVTVSLFALPLGIFLLLTKEKVIIF</sequence>
<evidence type="ECO:0000313" key="2">
    <source>
        <dbReference type="EMBL" id="SOY32504.1"/>
    </source>
</evidence>
<protein>
    <submittedName>
        <fullName evidence="2">Uncharacterized protein</fullName>
    </submittedName>
</protein>
<dbReference type="EMBL" id="OFSM01000052">
    <property type="protein sequence ID" value="SOY32504.1"/>
    <property type="molecule type" value="Genomic_DNA"/>
</dbReference>